<keyword evidence="3" id="KW-0808">Transferase</keyword>
<accession>A0AAJ0HB85</accession>
<dbReference type="InterPro" id="IPR001245">
    <property type="entry name" value="Ser-Thr/Tyr_kinase_cat_dom"/>
</dbReference>
<evidence type="ECO:0000256" key="8">
    <source>
        <dbReference type="ARBA" id="ARBA00048679"/>
    </source>
</evidence>
<protein>
    <recommendedName>
        <fullName evidence="1">non-specific serine/threonine protein kinase</fullName>
        <ecNumber evidence="1">2.7.11.1</ecNumber>
    </recommendedName>
</protein>
<evidence type="ECO:0000256" key="2">
    <source>
        <dbReference type="ARBA" id="ARBA00022527"/>
    </source>
</evidence>
<dbReference type="GO" id="GO:0004674">
    <property type="term" value="F:protein serine/threonine kinase activity"/>
    <property type="evidence" value="ECO:0007669"/>
    <property type="project" value="UniProtKB-KW"/>
</dbReference>
<gene>
    <name evidence="11" type="ORF">B0T25DRAFT_269768</name>
</gene>
<evidence type="ECO:0000313" key="12">
    <source>
        <dbReference type="Proteomes" id="UP001275084"/>
    </source>
</evidence>
<dbReference type="Gene3D" id="1.10.510.10">
    <property type="entry name" value="Transferase(Phosphotransferase) domain 1"/>
    <property type="match status" value="2"/>
</dbReference>
<dbReference type="InterPro" id="IPR011009">
    <property type="entry name" value="Kinase-like_dom_sf"/>
</dbReference>
<keyword evidence="4" id="KW-0547">Nucleotide-binding</keyword>
<dbReference type="EC" id="2.7.11.1" evidence="1"/>
<dbReference type="InterPro" id="IPR000719">
    <property type="entry name" value="Prot_kinase_dom"/>
</dbReference>
<feature type="domain" description="Protein kinase" evidence="10">
    <location>
        <begin position="104"/>
        <end position="486"/>
    </location>
</feature>
<organism evidence="11 12">
    <name type="scientific">Lasiosphaeria hispida</name>
    <dbReference type="NCBI Taxonomy" id="260671"/>
    <lineage>
        <taxon>Eukaryota</taxon>
        <taxon>Fungi</taxon>
        <taxon>Dikarya</taxon>
        <taxon>Ascomycota</taxon>
        <taxon>Pezizomycotina</taxon>
        <taxon>Sordariomycetes</taxon>
        <taxon>Sordariomycetidae</taxon>
        <taxon>Sordariales</taxon>
        <taxon>Lasiosphaeriaceae</taxon>
        <taxon>Lasiosphaeria</taxon>
    </lineage>
</organism>
<evidence type="ECO:0000256" key="7">
    <source>
        <dbReference type="ARBA" id="ARBA00047899"/>
    </source>
</evidence>
<keyword evidence="2" id="KW-0723">Serine/threonine-protein kinase</keyword>
<evidence type="ECO:0000256" key="4">
    <source>
        <dbReference type="ARBA" id="ARBA00022741"/>
    </source>
</evidence>
<evidence type="ECO:0000256" key="9">
    <source>
        <dbReference type="SAM" id="MobiDB-lite"/>
    </source>
</evidence>
<dbReference type="Pfam" id="PF07714">
    <property type="entry name" value="PK_Tyr_Ser-Thr"/>
    <property type="match status" value="1"/>
</dbReference>
<evidence type="ECO:0000256" key="1">
    <source>
        <dbReference type="ARBA" id="ARBA00012513"/>
    </source>
</evidence>
<comment type="catalytic activity">
    <reaction evidence="8">
        <text>L-seryl-[protein] + ATP = O-phospho-L-seryl-[protein] + ADP + H(+)</text>
        <dbReference type="Rhea" id="RHEA:17989"/>
        <dbReference type="Rhea" id="RHEA-COMP:9863"/>
        <dbReference type="Rhea" id="RHEA-COMP:11604"/>
        <dbReference type="ChEBI" id="CHEBI:15378"/>
        <dbReference type="ChEBI" id="CHEBI:29999"/>
        <dbReference type="ChEBI" id="CHEBI:30616"/>
        <dbReference type="ChEBI" id="CHEBI:83421"/>
        <dbReference type="ChEBI" id="CHEBI:456216"/>
        <dbReference type="EC" id="2.7.11.1"/>
    </reaction>
</comment>
<evidence type="ECO:0000256" key="3">
    <source>
        <dbReference type="ARBA" id="ARBA00022679"/>
    </source>
</evidence>
<dbReference type="GO" id="GO:0005737">
    <property type="term" value="C:cytoplasm"/>
    <property type="evidence" value="ECO:0007669"/>
    <property type="project" value="TreeGrafter"/>
</dbReference>
<dbReference type="SUPFAM" id="SSF56112">
    <property type="entry name" value="Protein kinase-like (PK-like)"/>
    <property type="match status" value="1"/>
</dbReference>
<dbReference type="PANTHER" id="PTHR24361">
    <property type="entry name" value="MITOGEN-ACTIVATED KINASE KINASE KINASE"/>
    <property type="match status" value="1"/>
</dbReference>
<evidence type="ECO:0000256" key="6">
    <source>
        <dbReference type="ARBA" id="ARBA00022840"/>
    </source>
</evidence>
<comment type="caution">
    <text evidence="11">The sequence shown here is derived from an EMBL/GenBank/DDBJ whole genome shotgun (WGS) entry which is preliminary data.</text>
</comment>
<dbReference type="EMBL" id="JAUIQD010000006">
    <property type="protein sequence ID" value="KAK3346135.1"/>
    <property type="molecule type" value="Genomic_DNA"/>
</dbReference>
<dbReference type="Proteomes" id="UP001275084">
    <property type="component" value="Unassembled WGS sequence"/>
</dbReference>
<proteinExistence type="predicted"/>
<dbReference type="PROSITE" id="PS50011">
    <property type="entry name" value="PROTEIN_KINASE_DOM"/>
    <property type="match status" value="1"/>
</dbReference>
<evidence type="ECO:0000259" key="10">
    <source>
        <dbReference type="PROSITE" id="PS50011"/>
    </source>
</evidence>
<dbReference type="SMART" id="SM00219">
    <property type="entry name" value="TyrKc"/>
    <property type="match status" value="1"/>
</dbReference>
<feature type="region of interest" description="Disordered" evidence="9">
    <location>
        <begin position="51"/>
        <end position="74"/>
    </location>
</feature>
<dbReference type="GO" id="GO:0005524">
    <property type="term" value="F:ATP binding"/>
    <property type="evidence" value="ECO:0007669"/>
    <property type="project" value="UniProtKB-KW"/>
</dbReference>
<name>A0AAJ0HB85_9PEZI</name>
<keyword evidence="6" id="KW-0067">ATP-binding</keyword>
<dbReference type="InterPro" id="IPR053235">
    <property type="entry name" value="Ser_Thr_kinase"/>
</dbReference>
<dbReference type="GO" id="GO:0004713">
    <property type="term" value="F:protein tyrosine kinase activity"/>
    <property type="evidence" value="ECO:0007669"/>
    <property type="project" value="InterPro"/>
</dbReference>
<evidence type="ECO:0000256" key="5">
    <source>
        <dbReference type="ARBA" id="ARBA00022777"/>
    </source>
</evidence>
<keyword evidence="5 11" id="KW-0418">Kinase</keyword>
<sequence>MTSLSLRAAQKQALLQSNYYRQGRWDEHQEKSRAQRVAEILATQVPAEQGGVNAWPGLDEDDFSLDGREPDGSGTYEAMEELDDDRDDAKAQARKAAKLLPRSFKFVKLLGWGGEGAAALFRWYDRKGNLGKEYVAKFKMPDGDKTPHDEVERMKVFRGAKHILQSYDIKVLNRKSREMMVFLEYCPHGSLEGVLRRIAARWNGVMDTRWTGVRKRWKKKPVREPVRDRTLWLIFDCLFRMVVALRYPPKYWQPGLDLDDLNLPQVWERIPTARDAAWRPASARAARTRGQKAARNAFQEAYLEGRNPNWVHFDIDPSNILVESREQVRTSPHYLVPGMKLSDFSRCTDINAISRDPMAMWNSRYFGKAGWLTPEQFTAEWNWVDILPDGAKVAGQYGWKTNLWSMGMVMWCLMTHCAPPDGPYPGEYGDPGALAWTYGAFLLREDKPQFANIDPDLRNLVVECLMDRPADRPEMDTIEKAIAKNLKRRRWPRGGTEVNSDLDIQQGAQSEAIFVSPPLSNHPDNHLAQWLAGTLDIIGD</sequence>
<keyword evidence="12" id="KW-1185">Reference proteome</keyword>
<reference evidence="11" key="1">
    <citation type="journal article" date="2023" name="Mol. Phylogenet. Evol.">
        <title>Genome-scale phylogeny and comparative genomics of the fungal order Sordariales.</title>
        <authorList>
            <person name="Hensen N."/>
            <person name="Bonometti L."/>
            <person name="Westerberg I."/>
            <person name="Brannstrom I.O."/>
            <person name="Guillou S."/>
            <person name="Cros-Aarteil S."/>
            <person name="Calhoun S."/>
            <person name="Haridas S."/>
            <person name="Kuo A."/>
            <person name="Mondo S."/>
            <person name="Pangilinan J."/>
            <person name="Riley R."/>
            <person name="LaButti K."/>
            <person name="Andreopoulos B."/>
            <person name="Lipzen A."/>
            <person name="Chen C."/>
            <person name="Yan M."/>
            <person name="Daum C."/>
            <person name="Ng V."/>
            <person name="Clum A."/>
            <person name="Steindorff A."/>
            <person name="Ohm R.A."/>
            <person name="Martin F."/>
            <person name="Silar P."/>
            <person name="Natvig D.O."/>
            <person name="Lalanne C."/>
            <person name="Gautier V."/>
            <person name="Ament-Velasquez S.L."/>
            <person name="Kruys A."/>
            <person name="Hutchinson M.I."/>
            <person name="Powell A.J."/>
            <person name="Barry K."/>
            <person name="Miller A.N."/>
            <person name="Grigoriev I.V."/>
            <person name="Debuchy R."/>
            <person name="Gladieux P."/>
            <person name="Hiltunen Thoren M."/>
            <person name="Johannesson H."/>
        </authorList>
    </citation>
    <scope>NUCLEOTIDE SEQUENCE</scope>
    <source>
        <strain evidence="11">CBS 955.72</strain>
    </source>
</reference>
<evidence type="ECO:0000313" key="11">
    <source>
        <dbReference type="EMBL" id="KAK3346135.1"/>
    </source>
</evidence>
<dbReference type="PANTHER" id="PTHR24361:SF433">
    <property type="entry name" value="PROTEIN KINASE DOMAIN-CONTAINING PROTEIN"/>
    <property type="match status" value="1"/>
</dbReference>
<dbReference type="InterPro" id="IPR020635">
    <property type="entry name" value="Tyr_kinase_cat_dom"/>
</dbReference>
<comment type="catalytic activity">
    <reaction evidence="7">
        <text>L-threonyl-[protein] + ATP = O-phospho-L-threonyl-[protein] + ADP + H(+)</text>
        <dbReference type="Rhea" id="RHEA:46608"/>
        <dbReference type="Rhea" id="RHEA-COMP:11060"/>
        <dbReference type="Rhea" id="RHEA-COMP:11605"/>
        <dbReference type="ChEBI" id="CHEBI:15378"/>
        <dbReference type="ChEBI" id="CHEBI:30013"/>
        <dbReference type="ChEBI" id="CHEBI:30616"/>
        <dbReference type="ChEBI" id="CHEBI:61977"/>
        <dbReference type="ChEBI" id="CHEBI:456216"/>
        <dbReference type="EC" id="2.7.11.1"/>
    </reaction>
</comment>
<reference evidence="11" key="2">
    <citation type="submission" date="2023-06" db="EMBL/GenBank/DDBJ databases">
        <authorList>
            <consortium name="Lawrence Berkeley National Laboratory"/>
            <person name="Haridas S."/>
            <person name="Hensen N."/>
            <person name="Bonometti L."/>
            <person name="Westerberg I."/>
            <person name="Brannstrom I.O."/>
            <person name="Guillou S."/>
            <person name="Cros-Aarteil S."/>
            <person name="Calhoun S."/>
            <person name="Kuo A."/>
            <person name="Mondo S."/>
            <person name="Pangilinan J."/>
            <person name="Riley R."/>
            <person name="Labutti K."/>
            <person name="Andreopoulos B."/>
            <person name="Lipzen A."/>
            <person name="Chen C."/>
            <person name="Yanf M."/>
            <person name="Daum C."/>
            <person name="Ng V."/>
            <person name="Clum A."/>
            <person name="Steindorff A."/>
            <person name="Ohm R."/>
            <person name="Martin F."/>
            <person name="Silar P."/>
            <person name="Natvig D."/>
            <person name="Lalanne C."/>
            <person name="Gautier V."/>
            <person name="Ament-Velasquez S.L."/>
            <person name="Kruys A."/>
            <person name="Hutchinson M.I."/>
            <person name="Powell A.J."/>
            <person name="Barry K."/>
            <person name="Miller A.N."/>
            <person name="Grigoriev I.V."/>
            <person name="Debuchy R."/>
            <person name="Gladieux P."/>
            <person name="Thoren M.H."/>
            <person name="Johannesson H."/>
        </authorList>
    </citation>
    <scope>NUCLEOTIDE SEQUENCE</scope>
    <source>
        <strain evidence="11">CBS 955.72</strain>
    </source>
</reference>
<dbReference type="AlphaFoldDB" id="A0AAJ0HB85"/>